<sequence length="140" mass="14794">MTPTMACPCGVAVLGIVEADTDPETAIAAYERAAFQALAVGARFYVRYHDTDHSPAEAAPGLDLIARQSRIAHARVEQLVQALPAGSYAPSLAGQLRSHALEYGRLVARLYREAERLDAGPHDRLPDGTATPGDNAQGGS</sequence>
<dbReference type="EMBL" id="FNUJ01000018">
    <property type="protein sequence ID" value="SEF38125.1"/>
    <property type="molecule type" value="Genomic_DNA"/>
</dbReference>
<organism evidence="2 3">
    <name type="scientific">Amycolatopsis pretoriensis</name>
    <dbReference type="NCBI Taxonomy" id="218821"/>
    <lineage>
        <taxon>Bacteria</taxon>
        <taxon>Bacillati</taxon>
        <taxon>Actinomycetota</taxon>
        <taxon>Actinomycetes</taxon>
        <taxon>Pseudonocardiales</taxon>
        <taxon>Pseudonocardiaceae</taxon>
        <taxon>Amycolatopsis</taxon>
    </lineage>
</organism>
<dbReference type="AlphaFoldDB" id="A0A1H5RIE1"/>
<dbReference type="STRING" id="218821.SAMN05421837_11876"/>
<evidence type="ECO:0000313" key="3">
    <source>
        <dbReference type="Proteomes" id="UP000198878"/>
    </source>
</evidence>
<gene>
    <name evidence="2" type="ORF">SAMN05421837_11876</name>
</gene>
<dbReference type="OrthoDB" id="3638571at2"/>
<proteinExistence type="predicted"/>
<evidence type="ECO:0000256" key="1">
    <source>
        <dbReference type="SAM" id="MobiDB-lite"/>
    </source>
</evidence>
<keyword evidence="3" id="KW-1185">Reference proteome</keyword>
<accession>A0A1H5RIE1</accession>
<protein>
    <submittedName>
        <fullName evidence="2">Uncharacterized protein</fullName>
    </submittedName>
</protein>
<dbReference type="Proteomes" id="UP000198878">
    <property type="component" value="Unassembled WGS sequence"/>
</dbReference>
<reference evidence="3" key="1">
    <citation type="submission" date="2016-10" db="EMBL/GenBank/DDBJ databases">
        <authorList>
            <person name="Varghese N."/>
            <person name="Submissions S."/>
        </authorList>
    </citation>
    <scope>NUCLEOTIDE SEQUENCE [LARGE SCALE GENOMIC DNA]</scope>
    <source>
        <strain evidence="3">DSM 44654</strain>
    </source>
</reference>
<dbReference type="RefSeq" id="WP_086678703.1">
    <property type="nucleotide sequence ID" value="NZ_FNUJ01000018.1"/>
</dbReference>
<feature type="region of interest" description="Disordered" evidence="1">
    <location>
        <begin position="118"/>
        <end position="140"/>
    </location>
</feature>
<evidence type="ECO:0000313" key="2">
    <source>
        <dbReference type="EMBL" id="SEF38125.1"/>
    </source>
</evidence>
<name>A0A1H5RIE1_9PSEU</name>